<evidence type="ECO:0000313" key="6">
    <source>
        <dbReference type="Proteomes" id="UP000285060"/>
    </source>
</evidence>
<keyword evidence="1 3" id="KW-0732">Signal</keyword>
<dbReference type="Pfam" id="PF02815">
    <property type="entry name" value="MIR"/>
    <property type="match status" value="1"/>
</dbReference>
<evidence type="ECO:0000256" key="2">
    <source>
        <dbReference type="ARBA" id="ARBA00022737"/>
    </source>
</evidence>
<proteinExistence type="predicted"/>
<protein>
    <recommendedName>
        <fullName evidence="4">MIR domain-containing protein</fullName>
    </recommendedName>
</protein>
<organism evidence="5 6">
    <name type="scientific">Aphanomyces invadans</name>
    <dbReference type="NCBI Taxonomy" id="157072"/>
    <lineage>
        <taxon>Eukaryota</taxon>
        <taxon>Sar</taxon>
        <taxon>Stramenopiles</taxon>
        <taxon>Oomycota</taxon>
        <taxon>Saprolegniomycetes</taxon>
        <taxon>Saprolegniales</taxon>
        <taxon>Verrucalvaceae</taxon>
        <taxon>Aphanomyces</taxon>
    </lineage>
</organism>
<keyword evidence="2" id="KW-0677">Repeat</keyword>
<feature type="domain" description="MIR" evidence="4">
    <location>
        <begin position="49"/>
        <end position="106"/>
    </location>
</feature>
<dbReference type="SMART" id="SM00472">
    <property type="entry name" value="MIR"/>
    <property type="match status" value="2"/>
</dbReference>
<gene>
    <name evidence="5" type="ORF">DYB32_008900</name>
</gene>
<dbReference type="InterPro" id="IPR016093">
    <property type="entry name" value="MIR_motif"/>
</dbReference>
<dbReference type="EMBL" id="QUSY01001623">
    <property type="protein sequence ID" value="RHY24300.1"/>
    <property type="molecule type" value="Genomic_DNA"/>
</dbReference>
<dbReference type="PANTHER" id="PTHR46809">
    <property type="entry name" value="STROMAL CELL-DERIVED FACTOR 2-LIKE PROTEIN"/>
    <property type="match status" value="1"/>
</dbReference>
<feature type="chain" id="PRO_5018636909" description="MIR domain-containing protein" evidence="3">
    <location>
        <begin position="19"/>
        <end position="192"/>
    </location>
</feature>
<dbReference type="VEuPathDB" id="FungiDB:H310_04097"/>
<evidence type="ECO:0000256" key="1">
    <source>
        <dbReference type="ARBA" id="ARBA00022729"/>
    </source>
</evidence>
<reference evidence="5 6" key="1">
    <citation type="submission" date="2018-08" db="EMBL/GenBank/DDBJ databases">
        <title>Aphanomyces genome sequencing and annotation.</title>
        <authorList>
            <person name="Minardi D."/>
            <person name="Oidtmann B."/>
            <person name="Van Der Giezen M."/>
            <person name="Studholme D.J."/>
        </authorList>
    </citation>
    <scope>NUCLEOTIDE SEQUENCE [LARGE SCALE GENOMIC DNA]</scope>
    <source>
        <strain evidence="5 6">NJM0002</strain>
    </source>
</reference>
<dbReference type="AlphaFoldDB" id="A0A3R7CUU0"/>
<dbReference type="SUPFAM" id="SSF82109">
    <property type="entry name" value="MIR domain"/>
    <property type="match status" value="1"/>
</dbReference>
<evidence type="ECO:0000259" key="4">
    <source>
        <dbReference type="PROSITE" id="PS50919"/>
    </source>
</evidence>
<keyword evidence="6" id="KW-1185">Reference proteome</keyword>
<dbReference type="InterPro" id="IPR036300">
    <property type="entry name" value="MIR_dom_sf"/>
</dbReference>
<dbReference type="Gene3D" id="2.80.10.50">
    <property type="match status" value="1"/>
</dbReference>
<dbReference type="PROSITE" id="PS50919">
    <property type="entry name" value="MIR"/>
    <property type="match status" value="1"/>
</dbReference>
<comment type="caution">
    <text evidence="5">The sequence shown here is derived from an EMBL/GenBank/DDBJ whole genome shotgun (WGS) entry which is preliminary data.</text>
</comment>
<evidence type="ECO:0000256" key="3">
    <source>
        <dbReference type="SAM" id="SignalP"/>
    </source>
</evidence>
<feature type="signal peptide" evidence="3">
    <location>
        <begin position="1"/>
        <end position="18"/>
    </location>
</feature>
<dbReference type="PANTHER" id="PTHR46809:SF2">
    <property type="entry name" value="GH21273P"/>
    <property type="match status" value="1"/>
</dbReference>
<evidence type="ECO:0000313" key="5">
    <source>
        <dbReference type="EMBL" id="RHY24300.1"/>
    </source>
</evidence>
<dbReference type="Proteomes" id="UP000285060">
    <property type="component" value="Unassembled WGS sequence"/>
</dbReference>
<accession>A0A3R7CUU0</accession>
<sequence length="192" mass="20757">MVLVTTLTVIGLLRKATGLLHATLVRLHAEYSALQAITVLMLDSCVTAGAKIRCGSTIRLEHVNTRRNLHSHDFSSPLSNGRYAEVSGFGVAGDGDSGDSWIVECENAQQCQATDKDCHSTGVPSWGRDELVRLRHVVSGKYLRTDHAVRFDQSNCPRCPIVGQQEVNAGQSLDDATLWFAGEGIYMGGGSE</sequence>
<name>A0A3R7CUU0_9STRA</name>